<evidence type="ECO:0000313" key="1">
    <source>
        <dbReference type="EMBL" id="GBN96771.1"/>
    </source>
</evidence>
<accession>A0A4Y2T989</accession>
<organism evidence="1 2">
    <name type="scientific">Araneus ventricosus</name>
    <name type="common">Orbweaver spider</name>
    <name type="synonym">Epeira ventricosa</name>
    <dbReference type="NCBI Taxonomy" id="182803"/>
    <lineage>
        <taxon>Eukaryota</taxon>
        <taxon>Metazoa</taxon>
        <taxon>Ecdysozoa</taxon>
        <taxon>Arthropoda</taxon>
        <taxon>Chelicerata</taxon>
        <taxon>Arachnida</taxon>
        <taxon>Araneae</taxon>
        <taxon>Araneomorphae</taxon>
        <taxon>Entelegynae</taxon>
        <taxon>Araneoidea</taxon>
        <taxon>Araneidae</taxon>
        <taxon>Araneus</taxon>
    </lineage>
</organism>
<reference evidence="1 2" key="1">
    <citation type="journal article" date="2019" name="Sci. Rep.">
        <title>Orb-weaving spider Araneus ventricosus genome elucidates the spidroin gene catalogue.</title>
        <authorList>
            <person name="Kono N."/>
            <person name="Nakamura H."/>
            <person name="Ohtoshi R."/>
            <person name="Moran D.A.P."/>
            <person name="Shinohara A."/>
            <person name="Yoshida Y."/>
            <person name="Fujiwara M."/>
            <person name="Mori M."/>
            <person name="Tomita M."/>
            <person name="Arakawa K."/>
        </authorList>
    </citation>
    <scope>NUCLEOTIDE SEQUENCE [LARGE SCALE GENOMIC DNA]</scope>
</reference>
<protein>
    <submittedName>
        <fullName evidence="1">Uncharacterized protein</fullName>
    </submittedName>
</protein>
<name>A0A4Y2T989_ARAVE</name>
<dbReference type="AlphaFoldDB" id="A0A4Y2T989"/>
<proteinExistence type="predicted"/>
<evidence type="ECO:0000313" key="2">
    <source>
        <dbReference type="Proteomes" id="UP000499080"/>
    </source>
</evidence>
<sequence>MHICLFEFSKLVTSQDMNKRSKGRFFGEKLLPYTFPVGITQTAGVWTFPTTLQDFRLRITVACASEATYMLKRVQSEIQAMAQICIADDGEYFEHR</sequence>
<keyword evidence="2" id="KW-1185">Reference proteome</keyword>
<comment type="caution">
    <text evidence="1">The sequence shown here is derived from an EMBL/GenBank/DDBJ whole genome shotgun (WGS) entry which is preliminary data.</text>
</comment>
<dbReference type="Proteomes" id="UP000499080">
    <property type="component" value="Unassembled WGS sequence"/>
</dbReference>
<dbReference type="EMBL" id="BGPR01026769">
    <property type="protein sequence ID" value="GBN96771.1"/>
    <property type="molecule type" value="Genomic_DNA"/>
</dbReference>
<gene>
    <name evidence="1" type="ORF">AVEN_251538_1</name>
</gene>